<evidence type="ECO:0000313" key="2">
    <source>
        <dbReference type="Proteomes" id="UP000178776"/>
    </source>
</evidence>
<dbReference type="Proteomes" id="UP000178776">
    <property type="component" value="Chromosome"/>
</dbReference>
<gene>
    <name evidence="1" type="ORF">BKX93_06565</name>
</gene>
<protein>
    <submittedName>
        <fullName evidence="1">Uncharacterized protein</fullName>
    </submittedName>
</protein>
<sequence>MCNIMLIQMGNKTIPIALHILPKINKLHLRLTYSPKHCTLELCDIIYQQMPMMFFISGTK</sequence>
<name>A0A1D9LEQ0_9NEIS</name>
<dbReference type="KEGG" id="cvc:BKX93_06565"/>
<dbReference type="EMBL" id="CP017707">
    <property type="protein sequence ID" value="AOZ49695.1"/>
    <property type="molecule type" value="Genomic_DNA"/>
</dbReference>
<organism evidence="1 2">
    <name type="scientific">Chromobacterium vaccinii</name>
    <dbReference type="NCBI Taxonomy" id="1108595"/>
    <lineage>
        <taxon>Bacteria</taxon>
        <taxon>Pseudomonadati</taxon>
        <taxon>Pseudomonadota</taxon>
        <taxon>Betaproteobacteria</taxon>
        <taxon>Neisseriales</taxon>
        <taxon>Chromobacteriaceae</taxon>
        <taxon>Chromobacterium</taxon>
    </lineage>
</organism>
<dbReference type="STRING" id="1108595.BKX93_06565"/>
<accession>A0A1D9LEQ0</accession>
<reference evidence="1 2" key="1">
    <citation type="submission" date="2016-10" db="EMBL/GenBank/DDBJ databases">
        <title>Chromobacterium muskegensis sp. nov., an insecticidal bacterium isolated from Sphagnum bogs.</title>
        <authorList>
            <person name="Sparks M.E."/>
            <person name="Blackburn M.B."/>
            <person name="Gundersen-Rindal D.E."/>
            <person name="Mitchell A."/>
            <person name="Farrar R."/>
            <person name="Kuhar D."/>
        </authorList>
    </citation>
    <scope>NUCLEOTIDE SEQUENCE [LARGE SCALE GENOMIC DNA]</scope>
    <source>
        <strain evidence="1 2">21-1</strain>
    </source>
</reference>
<dbReference type="AlphaFoldDB" id="A0A1D9LEQ0"/>
<evidence type="ECO:0000313" key="1">
    <source>
        <dbReference type="EMBL" id="AOZ49695.1"/>
    </source>
</evidence>
<proteinExistence type="predicted"/>